<evidence type="ECO:0000313" key="2">
    <source>
        <dbReference type="EMBL" id="KAJ7020706.1"/>
    </source>
</evidence>
<name>A0AAD6WR89_9AGAR</name>
<dbReference type="AlphaFoldDB" id="A0AAD6WR89"/>
<feature type="compositionally biased region" description="Acidic residues" evidence="1">
    <location>
        <begin position="689"/>
        <end position="703"/>
    </location>
</feature>
<dbReference type="EMBL" id="JARJCM010000253">
    <property type="protein sequence ID" value="KAJ7020706.1"/>
    <property type="molecule type" value="Genomic_DNA"/>
</dbReference>
<feature type="region of interest" description="Disordered" evidence="1">
    <location>
        <begin position="1"/>
        <end position="81"/>
    </location>
</feature>
<protein>
    <submittedName>
        <fullName evidence="2">Uncharacterized protein</fullName>
    </submittedName>
</protein>
<reference evidence="2" key="1">
    <citation type="submission" date="2023-03" db="EMBL/GenBank/DDBJ databases">
        <title>Massive genome expansion in bonnet fungi (Mycena s.s.) driven by repeated elements and novel gene families across ecological guilds.</title>
        <authorList>
            <consortium name="Lawrence Berkeley National Laboratory"/>
            <person name="Harder C.B."/>
            <person name="Miyauchi S."/>
            <person name="Viragh M."/>
            <person name="Kuo A."/>
            <person name="Thoen E."/>
            <person name="Andreopoulos B."/>
            <person name="Lu D."/>
            <person name="Skrede I."/>
            <person name="Drula E."/>
            <person name="Henrissat B."/>
            <person name="Morin E."/>
            <person name="Kohler A."/>
            <person name="Barry K."/>
            <person name="LaButti K."/>
            <person name="Morin E."/>
            <person name="Salamov A."/>
            <person name="Lipzen A."/>
            <person name="Mereny Z."/>
            <person name="Hegedus B."/>
            <person name="Baldrian P."/>
            <person name="Stursova M."/>
            <person name="Weitz H."/>
            <person name="Taylor A."/>
            <person name="Grigoriev I.V."/>
            <person name="Nagy L.G."/>
            <person name="Martin F."/>
            <person name="Kauserud H."/>
        </authorList>
    </citation>
    <scope>NUCLEOTIDE SEQUENCE</scope>
    <source>
        <strain evidence="2">CBHHK200</strain>
    </source>
</reference>
<accession>A0AAD6WR89</accession>
<feature type="region of interest" description="Disordered" evidence="1">
    <location>
        <begin position="378"/>
        <end position="422"/>
    </location>
</feature>
<evidence type="ECO:0000256" key="1">
    <source>
        <dbReference type="SAM" id="MobiDB-lite"/>
    </source>
</evidence>
<feature type="compositionally biased region" description="Low complexity" evidence="1">
    <location>
        <begin position="14"/>
        <end position="28"/>
    </location>
</feature>
<proteinExistence type="predicted"/>
<feature type="region of interest" description="Disordered" evidence="1">
    <location>
        <begin position="339"/>
        <end position="358"/>
    </location>
</feature>
<feature type="region of interest" description="Disordered" evidence="1">
    <location>
        <begin position="283"/>
        <end position="327"/>
    </location>
</feature>
<gene>
    <name evidence="2" type="ORF">C8F04DRAFT_1196273</name>
</gene>
<feature type="compositionally biased region" description="Low complexity" evidence="1">
    <location>
        <begin position="645"/>
        <end position="660"/>
    </location>
</feature>
<organism evidence="2 3">
    <name type="scientific">Mycena alexandri</name>
    <dbReference type="NCBI Taxonomy" id="1745969"/>
    <lineage>
        <taxon>Eukaryota</taxon>
        <taxon>Fungi</taxon>
        <taxon>Dikarya</taxon>
        <taxon>Basidiomycota</taxon>
        <taxon>Agaricomycotina</taxon>
        <taxon>Agaricomycetes</taxon>
        <taxon>Agaricomycetidae</taxon>
        <taxon>Agaricales</taxon>
        <taxon>Marasmiineae</taxon>
        <taxon>Mycenaceae</taxon>
        <taxon>Mycena</taxon>
    </lineage>
</organism>
<evidence type="ECO:0000313" key="3">
    <source>
        <dbReference type="Proteomes" id="UP001218188"/>
    </source>
</evidence>
<sequence>MADNKHITRQAAATKSSTGTTSKTQSKPKPQKSDAAPPKVRNRCDVDDYEPEDPTPKKRGLATVKSSPEDDMPDPNTLSLISSKKAPVPRARKIRYPGVRLVFALHCSHRLMACPDETRQLGIPTHSRFAQLGNNLASFGSTSNNSLLDDSSVYDDLIAMSATKRPFPHVLSTIITYSTTFRRLRTSRIPYEHSETLNVREYRQSGSSEMPRKVERGSRSMWNEAVDADGTDNVTGLEKFPVSYHKETVPVEDSSPTLSSFPDLVLLSPNYILELTTNTLARYRTPPTSLPSARKPPSARPEHSGLAHTHTPSTFDQHTHSDPTRQTTYNLTGTAVLITPANSSQAQRRRRSLSASISAPAPKRIKLDTPVEVLVDSESELSGDDTPLGARGSGSAKPARSSPPVWSVDSEHGDADEGTPIPEGAIDLAEYQLPDSLGLVNLLPPTVSRWFVAPRLDFAVLERGHALMEEWVRLDNADPALFPTKAWQSSTDAGWCAGFHEHPQRMVDQYTEGFLGLNIRRFQRPYTLPLSPLSDDPAHPVYTMPNLKKPDQRPYVPTPAPEIPETAFDNSHTSEEMEEVYRGEDRQRQILEYNTARRNADTNLVKMLNSIGEYAHYFVNSIVPSRSTGRRSVARPASPPVQDRAAGASAAASKSAGSGAPVTSSSRSRSLFVDDRVADESSGGAFLEQEGDEGRGDDDEGESEREASEAPIPSTRNKGKGRKLDSPEVVAGRRVKGESGAVANTYDEAQWHRENDRSLALCRSRSAAGRLPHMGLEGYRVECASLPYRVVFTRGKGCQSCFDKALVCIRPRYGENVPTSSCTHCIHGTHACRPSKELFDWTETTEALPVVNLIWADMQFDALVELANATTGLDMTKRFLARAMLLNQAPGRSGNSGEVAFTNAIPVLAHGATLQLPGVHPPASAIPSTWFHSPTTSAPWT</sequence>
<feature type="region of interest" description="Disordered" evidence="1">
    <location>
        <begin position="626"/>
        <end position="736"/>
    </location>
</feature>
<keyword evidence="3" id="KW-1185">Reference proteome</keyword>
<comment type="caution">
    <text evidence="2">The sequence shown here is derived from an EMBL/GenBank/DDBJ whole genome shotgun (WGS) entry which is preliminary data.</text>
</comment>
<dbReference type="Proteomes" id="UP001218188">
    <property type="component" value="Unassembled WGS sequence"/>
</dbReference>